<dbReference type="RefSeq" id="XP_004376702.1">
    <property type="nucleotide sequence ID" value="XM_004376645.1"/>
</dbReference>
<dbReference type="InParanoid" id="A0A2Y9DM25"/>
<comment type="similarity">
    <text evidence="1">Belongs to the FAM216 family.</text>
</comment>
<dbReference type="PANTHER" id="PTHR16476:SF3">
    <property type="entry name" value="PROTEIN FAM216B"/>
    <property type="match status" value="1"/>
</dbReference>
<dbReference type="STRING" id="127582.A0A2Y9DM25"/>
<dbReference type="OrthoDB" id="9902980at2759"/>
<dbReference type="Proteomes" id="UP000248480">
    <property type="component" value="Unplaced"/>
</dbReference>
<accession>A0A2Y9DM25</accession>
<proteinExistence type="inferred from homology"/>
<organism evidence="2 3">
    <name type="scientific">Trichechus manatus latirostris</name>
    <name type="common">Florida manatee</name>
    <dbReference type="NCBI Taxonomy" id="127582"/>
    <lineage>
        <taxon>Eukaryota</taxon>
        <taxon>Metazoa</taxon>
        <taxon>Chordata</taxon>
        <taxon>Craniata</taxon>
        <taxon>Vertebrata</taxon>
        <taxon>Euteleostomi</taxon>
        <taxon>Mammalia</taxon>
        <taxon>Eutheria</taxon>
        <taxon>Afrotheria</taxon>
        <taxon>Sirenia</taxon>
        <taxon>Trichechidae</taxon>
        <taxon>Trichechus</taxon>
    </lineage>
</organism>
<reference evidence="3" key="1">
    <citation type="submission" date="2025-08" db="UniProtKB">
        <authorList>
            <consortium name="RefSeq"/>
        </authorList>
    </citation>
    <scope>IDENTIFICATION</scope>
</reference>
<gene>
    <name evidence="3" type="primary">FAM216B</name>
</gene>
<dbReference type="CTD" id="144809"/>
<keyword evidence="2" id="KW-1185">Reference proteome</keyword>
<dbReference type="Pfam" id="PF15107">
    <property type="entry name" value="FAM216B"/>
    <property type="match status" value="1"/>
</dbReference>
<dbReference type="PANTHER" id="PTHR16476">
    <property type="entry name" value="FAMILY WITH SEQUENCE SIMILARITY 216 MEMBER A"/>
    <property type="match status" value="1"/>
</dbReference>
<sequence length="144" mass="16457">MGENQKRQQKPRNVPQIPCIRVPPSASDTSLLKDLTQGQQRYFYSIMRIYSCSPQWEALHTRYIRSLQHQQLLGYITQREVLACAALLRDSAKRASAKAAHQRAILPRKSSAMARKWPPVRPVSVLRSRAQSAGLCCPQKPWFT</sequence>
<dbReference type="KEGG" id="tmu:101352113"/>
<dbReference type="AlphaFoldDB" id="A0A2Y9DM25"/>
<name>A0A2Y9DM25_TRIMA</name>
<evidence type="ECO:0000313" key="2">
    <source>
        <dbReference type="Proteomes" id="UP000248480"/>
    </source>
</evidence>
<dbReference type="GeneID" id="101352113"/>
<dbReference type="InterPro" id="IPR029373">
    <property type="entry name" value="FAM216"/>
</dbReference>
<evidence type="ECO:0000256" key="1">
    <source>
        <dbReference type="ARBA" id="ARBA00008615"/>
    </source>
</evidence>
<protein>
    <submittedName>
        <fullName evidence="3">Protein FAM216B</fullName>
    </submittedName>
</protein>
<evidence type="ECO:0000313" key="3">
    <source>
        <dbReference type="RefSeq" id="XP_004376702.1"/>
    </source>
</evidence>